<evidence type="ECO:0000256" key="1">
    <source>
        <dbReference type="SAM" id="Phobius"/>
    </source>
</evidence>
<name>A0A839JXE7_9FIRM</name>
<gene>
    <name evidence="3" type="ORF">H0486_04380</name>
</gene>
<keyword evidence="4" id="KW-1185">Reference proteome</keyword>
<reference evidence="3 4" key="1">
    <citation type="submission" date="2020-07" db="EMBL/GenBank/DDBJ databases">
        <title>Characterization and genome sequencing of isolate MD1, a novel member within the family Lachnospiraceae.</title>
        <authorList>
            <person name="Rettenmaier R."/>
            <person name="Di Bello L."/>
            <person name="Zinser C."/>
            <person name="Scheitz K."/>
            <person name="Liebl W."/>
            <person name="Zverlov V."/>
        </authorList>
    </citation>
    <scope>NUCLEOTIDE SEQUENCE [LARGE SCALE GENOMIC DNA]</scope>
    <source>
        <strain evidence="3 4">MD1</strain>
    </source>
</reference>
<organism evidence="3 4">
    <name type="scientific">Variimorphobacter saccharofermentans</name>
    <dbReference type="NCBI Taxonomy" id="2755051"/>
    <lineage>
        <taxon>Bacteria</taxon>
        <taxon>Bacillati</taxon>
        <taxon>Bacillota</taxon>
        <taxon>Clostridia</taxon>
        <taxon>Lachnospirales</taxon>
        <taxon>Lachnospiraceae</taxon>
        <taxon>Variimorphobacter</taxon>
    </lineage>
</organism>
<proteinExistence type="predicted"/>
<keyword evidence="1" id="KW-0472">Membrane</keyword>
<comment type="caution">
    <text evidence="3">The sequence shown here is derived from an EMBL/GenBank/DDBJ whole genome shotgun (WGS) entry which is preliminary data.</text>
</comment>
<dbReference type="Proteomes" id="UP000574276">
    <property type="component" value="Unassembled WGS sequence"/>
</dbReference>
<dbReference type="InterPro" id="IPR043726">
    <property type="entry name" value="LiaI-LiaF-like_TM1"/>
</dbReference>
<evidence type="ECO:0000313" key="4">
    <source>
        <dbReference type="Proteomes" id="UP000574276"/>
    </source>
</evidence>
<feature type="transmembrane region" description="Helical" evidence="1">
    <location>
        <begin position="40"/>
        <end position="58"/>
    </location>
</feature>
<dbReference type="AlphaFoldDB" id="A0A839JXE7"/>
<feature type="domain" description="LiaI-LiaF-like transmembrane region" evidence="2">
    <location>
        <begin position="10"/>
        <end position="53"/>
    </location>
</feature>
<feature type="transmembrane region" description="Helical" evidence="1">
    <location>
        <begin position="12"/>
        <end position="34"/>
    </location>
</feature>
<accession>A0A839JXE7</accession>
<dbReference type="RefSeq" id="WP_228351840.1">
    <property type="nucleotide sequence ID" value="NZ_JACEGA010000001.1"/>
</dbReference>
<keyword evidence="1" id="KW-0812">Transmembrane</keyword>
<dbReference type="Pfam" id="PF18917">
    <property type="entry name" value="LiaI-LiaF-like_TM1"/>
    <property type="match status" value="1"/>
</dbReference>
<feature type="transmembrane region" description="Helical" evidence="1">
    <location>
        <begin position="70"/>
        <end position="94"/>
    </location>
</feature>
<evidence type="ECO:0000313" key="3">
    <source>
        <dbReference type="EMBL" id="MBB2182110.1"/>
    </source>
</evidence>
<dbReference type="EMBL" id="JACEGA010000001">
    <property type="protein sequence ID" value="MBB2182110.1"/>
    <property type="molecule type" value="Genomic_DNA"/>
</dbReference>
<protein>
    <recommendedName>
        <fullName evidence="2">LiaI-LiaF-like transmembrane region domain-containing protein</fullName>
    </recommendedName>
</protein>
<evidence type="ECO:0000259" key="2">
    <source>
        <dbReference type="Pfam" id="PF18917"/>
    </source>
</evidence>
<keyword evidence="1" id="KW-1133">Transmembrane helix</keyword>
<sequence length="102" mass="11635">MTKVHRVGTITLGGMLVVFGILFLLRIFIPALSYDIIFKLWPVVFIFLGLEILIANFSQKEDKLVYDKTAFALIIILSFFAMGMAFTDLCITYAQSHVRVVW</sequence>